<feature type="binding site" evidence="9">
    <location>
        <begin position="73"/>
        <end position="74"/>
    </location>
    <ligand>
        <name>NAD(+)</name>
        <dbReference type="ChEBI" id="CHEBI:57540"/>
    </ligand>
</feature>
<protein>
    <recommendedName>
        <fullName evidence="9">Trans-2-enoyl-CoA reductase [NADH]</fullName>
        <shortName evidence="9">TER</shortName>
        <ecNumber evidence="9">1.3.1.44</ecNumber>
    </recommendedName>
</protein>
<evidence type="ECO:0000256" key="4">
    <source>
        <dbReference type="ARBA" id="ARBA00023002"/>
    </source>
</evidence>
<organism evidence="13 14">
    <name type="scientific">Propionispora vibrioides</name>
    <dbReference type="NCBI Taxonomy" id="112903"/>
    <lineage>
        <taxon>Bacteria</taxon>
        <taxon>Bacillati</taxon>
        <taxon>Bacillota</taxon>
        <taxon>Negativicutes</taxon>
        <taxon>Selenomonadales</taxon>
        <taxon>Sporomusaceae</taxon>
        <taxon>Propionispora</taxon>
    </lineage>
</organism>
<keyword evidence="2 9" id="KW-0444">Lipid biosynthesis</keyword>
<evidence type="ECO:0000256" key="9">
    <source>
        <dbReference type="HAMAP-Rule" id="MF_01838"/>
    </source>
</evidence>
<evidence type="ECO:0000259" key="10">
    <source>
        <dbReference type="Pfam" id="PF07055"/>
    </source>
</evidence>
<dbReference type="GO" id="GO:0004318">
    <property type="term" value="F:enoyl-[acyl-carrier-protein] reductase (NADH) activity"/>
    <property type="evidence" value="ECO:0007669"/>
    <property type="project" value="TreeGrafter"/>
</dbReference>
<comment type="function">
    <text evidence="9">Involved in the fatty acid synthesis (FAS II). Catalyzes the reduction of a carbon-carbon double bond in an enoyl moiety that is covalently linked to a coenzyme A (CoA).</text>
</comment>
<feature type="site" description="Plays an important role in discriminating NADH against NADPH" evidence="9">
    <location>
        <position position="74"/>
    </location>
</feature>
<dbReference type="PANTHER" id="PTHR37480">
    <property type="entry name" value="ENOYL-[ACYL-CARRIER-PROTEIN] REDUCTASE [NADH]"/>
    <property type="match status" value="1"/>
</dbReference>
<keyword evidence="6 9" id="KW-0443">Lipid metabolism</keyword>
<dbReference type="NCBIfam" id="NF010177">
    <property type="entry name" value="PRK13656.1"/>
    <property type="match status" value="1"/>
</dbReference>
<comment type="similarity">
    <text evidence="9">Belongs to the TER reductase family.</text>
</comment>
<dbReference type="UniPathway" id="UPA00094"/>
<evidence type="ECO:0000256" key="3">
    <source>
        <dbReference type="ARBA" id="ARBA00022832"/>
    </source>
</evidence>
<feature type="binding site" evidence="9">
    <location>
        <position position="224"/>
    </location>
    <ligand>
        <name>substrate</name>
    </ligand>
</feature>
<dbReference type="RefSeq" id="WP_091747184.1">
    <property type="nucleotide sequence ID" value="NZ_FODY01000012.1"/>
</dbReference>
<dbReference type="AlphaFoldDB" id="A0A1H8VRB3"/>
<gene>
    <name evidence="9" type="primary">fabV</name>
    <name evidence="13" type="ORF">SAMN04490178_11279</name>
</gene>
<keyword evidence="4 9" id="KW-0560">Oxidoreductase</keyword>
<evidence type="ECO:0000256" key="8">
    <source>
        <dbReference type="ARBA" id="ARBA00048302"/>
    </source>
</evidence>
<accession>A0A1H8VRB3</accession>
<feature type="domain" description="Trans-2-enoyl-CoA reductase-like NAD(P)H binding" evidence="12">
    <location>
        <begin position="2"/>
        <end position="77"/>
    </location>
</feature>
<evidence type="ECO:0000259" key="11">
    <source>
        <dbReference type="Pfam" id="PF12241"/>
    </source>
</evidence>
<reference evidence="13 14" key="1">
    <citation type="submission" date="2016-10" db="EMBL/GenBank/DDBJ databases">
        <authorList>
            <person name="de Groot N.N."/>
        </authorList>
    </citation>
    <scope>NUCLEOTIDE SEQUENCE [LARGE SCALE GENOMIC DNA]</scope>
    <source>
        <strain evidence="13 14">DSM 13305</strain>
    </source>
</reference>
<dbReference type="GO" id="GO:0050343">
    <property type="term" value="F:trans-2-enoyl-CoA reductase (NADH) activity"/>
    <property type="evidence" value="ECO:0007669"/>
    <property type="project" value="UniProtKB-UniRule"/>
</dbReference>
<dbReference type="GO" id="GO:0006633">
    <property type="term" value="P:fatty acid biosynthetic process"/>
    <property type="evidence" value="ECO:0007669"/>
    <property type="project" value="UniProtKB-UniRule"/>
</dbReference>
<comment type="subunit">
    <text evidence="1 9">Monomer.</text>
</comment>
<dbReference type="Proteomes" id="UP000198847">
    <property type="component" value="Unassembled WGS sequence"/>
</dbReference>
<feature type="binding site" evidence="9">
    <location>
        <begin position="272"/>
        <end position="274"/>
    </location>
    <ligand>
        <name>NAD(+)</name>
        <dbReference type="ChEBI" id="CHEBI:57540"/>
    </ligand>
</feature>
<evidence type="ECO:0000259" key="12">
    <source>
        <dbReference type="Pfam" id="PF12242"/>
    </source>
</evidence>
<dbReference type="InterPro" id="IPR010758">
    <property type="entry name" value="Trans-2-enoyl-CoA_reductase"/>
</dbReference>
<keyword evidence="14" id="KW-1185">Reference proteome</keyword>
<dbReference type="EC" id="1.3.1.44" evidence="9"/>
<dbReference type="STRING" id="112903.SAMN04490178_11279"/>
<feature type="binding site" evidence="9">
    <location>
        <begin position="47"/>
        <end position="52"/>
    </location>
    <ligand>
        <name>NAD(+)</name>
        <dbReference type="ChEBI" id="CHEBI:57540"/>
    </ligand>
</feature>
<evidence type="ECO:0000256" key="2">
    <source>
        <dbReference type="ARBA" id="ARBA00022516"/>
    </source>
</evidence>
<dbReference type="GO" id="GO:0051287">
    <property type="term" value="F:NAD binding"/>
    <property type="evidence" value="ECO:0007669"/>
    <property type="project" value="UniProtKB-UniRule"/>
</dbReference>
<comment type="catalytic activity">
    <reaction evidence="8 9">
        <text>a 2,3-saturated acyl-CoA + NAD(+) = a (2E)-enoyl-CoA + NADH + H(+)</text>
        <dbReference type="Rhea" id="RHEA:18177"/>
        <dbReference type="ChEBI" id="CHEBI:15378"/>
        <dbReference type="ChEBI" id="CHEBI:57540"/>
        <dbReference type="ChEBI" id="CHEBI:57945"/>
        <dbReference type="ChEBI" id="CHEBI:58856"/>
        <dbReference type="ChEBI" id="CHEBI:65111"/>
        <dbReference type="EC" id="1.3.1.44"/>
    </reaction>
</comment>
<evidence type="ECO:0000256" key="6">
    <source>
        <dbReference type="ARBA" id="ARBA00023098"/>
    </source>
</evidence>
<evidence type="ECO:0000313" key="14">
    <source>
        <dbReference type="Proteomes" id="UP000198847"/>
    </source>
</evidence>
<proteinExistence type="inferred from homology"/>
<dbReference type="InterPro" id="IPR024910">
    <property type="entry name" value="Enoyl-CoA_Rdtase_cat_dom"/>
</dbReference>
<dbReference type="EMBL" id="FODY01000012">
    <property type="protein sequence ID" value="SEP17959.1"/>
    <property type="molecule type" value="Genomic_DNA"/>
</dbReference>
<comment type="pathway">
    <text evidence="9">Lipid metabolism; fatty acid biosynthesis.</text>
</comment>
<keyword evidence="5 9" id="KW-0520">NAD</keyword>
<name>A0A1H8VRB3_9FIRM</name>
<dbReference type="NCBIfam" id="NF043048">
    <property type="entry name" value="EnoyACPredFabV"/>
    <property type="match status" value="1"/>
</dbReference>
<feature type="binding site" evidence="9">
    <location>
        <position position="243"/>
    </location>
    <ligand>
        <name>NAD(+)</name>
        <dbReference type="ChEBI" id="CHEBI:57540"/>
    </ligand>
</feature>
<feature type="active site" description="Proton donor" evidence="9">
    <location>
        <position position="234"/>
    </location>
</feature>
<keyword evidence="3 9" id="KW-0276">Fatty acid metabolism</keyword>
<evidence type="ECO:0000256" key="1">
    <source>
        <dbReference type="ARBA" id="ARBA00011245"/>
    </source>
</evidence>
<feature type="domain" description="Enoyl reductase FAD binding" evidence="10">
    <location>
        <begin position="322"/>
        <end position="384"/>
    </location>
</feature>
<evidence type="ECO:0000256" key="7">
    <source>
        <dbReference type="ARBA" id="ARBA00023160"/>
    </source>
</evidence>
<dbReference type="Pfam" id="PF12241">
    <property type="entry name" value="Enoyl_reductase"/>
    <property type="match status" value="1"/>
</dbReference>
<dbReference type="InterPro" id="IPR050048">
    <property type="entry name" value="FabV-like_NADH_b"/>
</dbReference>
<keyword evidence="7 9" id="KW-0275">Fatty acid biosynthesis</keyword>
<evidence type="ECO:0000313" key="13">
    <source>
        <dbReference type="EMBL" id="SEP17959.1"/>
    </source>
</evidence>
<dbReference type="PANTHER" id="PTHR37480:SF1">
    <property type="entry name" value="ENOYL-[ACYL-CARRIER-PROTEIN] REDUCTASE [NADH]"/>
    <property type="match status" value="1"/>
</dbReference>
<feature type="binding site" evidence="9">
    <location>
        <begin position="110"/>
        <end position="111"/>
    </location>
    <ligand>
        <name>NAD(+)</name>
        <dbReference type="ChEBI" id="CHEBI:57540"/>
    </ligand>
</feature>
<dbReference type="Pfam" id="PF07055">
    <property type="entry name" value="Eno-Rase_FAD_bd"/>
    <property type="match status" value="1"/>
</dbReference>
<evidence type="ECO:0000256" key="5">
    <source>
        <dbReference type="ARBA" id="ARBA00023027"/>
    </source>
</evidence>
<dbReference type="Pfam" id="PF12242">
    <property type="entry name" value="Eno-Rase_NADH_b"/>
    <property type="match status" value="1"/>
</dbReference>
<dbReference type="Gene3D" id="3.40.50.720">
    <property type="entry name" value="NAD(P)-binding Rossmann-like Domain"/>
    <property type="match status" value="1"/>
</dbReference>
<dbReference type="HAMAP" id="MF_01838">
    <property type="entry name" value="FabV_reductase"/>
    <property type="match status" value="1"/>
</dbReference>
<sequence>MIIKPKFRGFVCATAHPEGCAYLVKKQIQYVKAEQQLEGPKRVLVIGASTGYGLASRIVAAFGCGASTIGVSLEKNALHNTTATAGWYNTVTFEKEAAAAGLYSRSINGDAFSNEIKEKTIELIKQDLKKIDLVVYSIAAPRRTDPATGEMSSSVIKPIGKPFTSKTINLNSHDLYDVTLEPASEEEIRQTVKVMGGEDWQLWLETLENAGVLAEGVKTVSYSYIGPELTYPIYTGGTIGKAKEHLVATAKLLNDQLESVGGQAFVSVNKALVTQASAAIPVVPLYLMLLTKVMESKNINEDCIEQIYRLFADRLYAAGGRFDETTVIRIDDRELREDVQAEVLQLWEQVCSGNQDVSGAVERFRREFLNLFGFEYENIDYEQESEAEQGHPHILTL</sequence>
<feature type="domain" description="Trans-2-enoyl-CoA reductase catalytic" evidence="11">
    <location>
        <begin position="82"/>
        <end position="316"/>
    </location>
</feature>
<dbReference type="InterPro" id="IPR024906">
    <property type="entry name" value="Eno_Rdtase_FAD-bd_dom"/>
</dbReference>
<dbReference type="OrthoDB" id="9802260at2"/>
<feature type="binding site" evidence="9">
    <location>
        <begin position="138"/>
        <end position="139"/>
    </location>
    <ligand>
        <name>NAD(+)</name>
        <dbReference type="ChEBI" id="CHEBI:57540"/>
    </ligand>
</feature>